<dbReference type="PANTHER" id="PTHR24567:SF74">
    <property type="entry name" value="HTH-TYPE TRANSCRIPTIONAL REGULATOR ARCR"/>
    <property type="match status" value="1"/>
</dbReference>
<dbReference type="Pfam" id="PF00027">
    <property type="entry name" value="cNMP_binding"/>
    <property type="match status" value="1"/>
</dbReference>
<evidence type="ECO:0000313" key="8">
    <source>
        <dbReference type="Proteomes" id="UP000267017"/>
    </source>
</evidence>
<evidence type="ECO:0000259" key="5">
    <source>
        <dbReference type="PROSITE" id="PS50042"/>
    </source>
</evidence>
<dbReference type="Pfam" id="PF13545">
    <property type="entry name" value="HTH_Crp_2"/>
    <property type="match status" value="1"/>
</dbReference>
<dbReference type="Proteomes" id="UP000267017">
    <property type="component" value="Unassembled WGS sequence"/>
</dbReference>
<dbReference type="GO" id="GO:0003700">
    <property type="term" value="F:DNA-binding transcription factor activity"/>
    <property type="evidence" value="ECO:0007669"/>
    <property type="project" value="TreeGrafter"/>
</dbReference>
<dbReference type="SMART" id="SM00419">
    <property type="entry name" value="HTH_CRP"/>
    <property type="match status" value="1"/>
</dbReference>
<keyword evidence="8" id="KW-1185">Reference proteome</keyword>
<dbReference type="InterPro" id="IPR012318">
    <property type="entry name" value="HTH_CRP"/>
</dbReference>
<dbReference type="InterPro" id="IPR018488">
    <property type="entry name" value="cNMP-bd_CS"/>
</dbReference>
<dbReference type="GO" id="GO:0003677">
    <property type="term" value="F:DNA binding"/>
    <property type="evidence" value="ECO:0007669"/>
    <property type="project" value="UniProtKB-KW"/>
</dbReference>
<dbReference type="PROSITE" id="PS51063">
    <property type="entry name" value="HTH_CRP_2"/>
    <property type="match status" value="1"/>
</dbReference>
<comment type="caution">
    <text evidence="7">The sequence shown here is derived from an EMBL/GenBank/DDBJ whole genome shotgun (WGS) entry which is preliminary data.</text>
</comment>
<dbReference type="PRINTS" id="PR00103">
    <property type="entry name" value="CAMPKINASE"/>
</dbReference>
<dbReference type="Gene3D" id="2.60.120.10">
    <property type="entry name" value="Jelly Rolls"/>
    <property type="match status" value="1"/>
</dbReference>
<organism evidence="7 8">
    <name type="scientific">Paenibacillus oralis</name>
    <dbReference type="NCBI Taxonomy" id="2490856"/>
    <lineage>
        <taxon>Bacteria</taxon>
        <taxon>Bacillati</taxon>
        <taxon>Bacillota</taxon>
        <taxon>Bacilli</taxon>
        <taxon>Bacillales</taxon>
        <taxon>Paenibacillaceae</taxon>
        <taxon>Paenibacillus</taxon>
    </lineage>
</organism>
<dbReference type="Gene3D" id="1.10.10.10">
    <property type="entry name" value="Winged helix-like DNA-binding domain superfamily/Winged helix DNA-binding domain"/>
    <property type="match status" value="1"/>
</dbReference>
<dbReference type="SUPFAM" id="SSF46785">
    <property type="entry name" value="Winged helix' DNA-binding domain"/>
    <property type="match status" value="1"/>
</dbReference>
<keyword evidence="2" id="KW-0238">DNA-binding</keyword>
<dbReference type="EMBL" id="RRCN01000001">
    <property type="protein sequence ID" value="RRJ64291.1"/>
    <property type="molecule type" value="Genomic_DNA"/>
</dbReference>
<dbReference type="PANTHER" id="PTHR24567">
    <property type="entry name" value="CRP FAMILY TRANSCRIPTIONAL REGULATORY PROTEIN"/>
    <property type="match status" value="1"/>
</dbReference>
<dbReference type="SUPFAM" id="SSF51206">
    <property type="entry name" value="cAMP-binding domain-like"/>
    <property type="match status" value="1"/>
</dbReference>
<dbReference type="InterPro" id="IPR018490">
    <property type="entry name" value="cNMP-bd_dom_sf"/>
</dbReference>
<dbReference type="CDD" id="cd00038">
    <property type="entry name" value="CAP_ED"/>
    <property type="match status" value="1"/>
</dbReference>
<feature type="domain" description="HTH crp-type" evidence="6">
    <location>
        <begin position="146"/>
        <end position="219"/>
    </location>
</feature>
<evidence type="ECO:0000256" key="1">
    <source>
        <dbReference type="ARBA" id="ARBA00023015"/>
    </source>
</evidence>
<protein>
    <submittedName>
        <fullName evidence="7">Crp/Fnr family transcriptional regulator</fullName>
    </submittedName>
</protein>
<dbReference type="RefSeq" id="WP_128632107.1">
    <property type="nucleotide sequence ID" value="NZ_RRCN01000001.1"/>
</dbReference>
<keyword evidence="1" id="KW-0805">Transcription regulation</keyword>
<accession>A0A3P3U1S7</accession>
<gene>
    <name evidence="7" type="ORF">EHV15_16185</name>
</gene>
<dbReference type="SMART" id="SM00100">
    <property type="entry name" value="cNMP"/>
    <property type="match status" value="1"/>
</dbReference>
<name>A0A3P3U1S7_9BACL</name>
<dbReference type="InterPro" id="IPR000595">
    <property type="entry name" value="cNMP-bd_dom"/>
</dbReference>
<dbReference type="InterPro" id="IPR036388">
    <property type="entry name" value="WH-like_DNA-bd_sf"/>
</dbReference>
<dbReference type="InterPro" id="IPR036390">
    <property type="entry name" value="WH_DNA-bd_sf"/>
</dbReference>
<evidence type="ECO:0000259" key="6">
    <source>
        <dbReference type="PROSITE" id="PS51063"/>
    </source>
</evidence>
<keyword evidence="4" id="KW-0804">Transcription</keyword>
<proteinExistence type="predicted"/>
<evidence type="ECO:0000256" key="2">
    <source>
        <dbReference type="ARBA" id="ARBA00023125"/>
    </source>
</evidence>
<evidence type="ECO:0000313" key="7">
    <source>
        <dbReference type="EMBL" id="RRJ64291.1"/>
    </source>
</evidence>
<dbReference type="PROSITE" id="PS00889">
    <property type="entry name" value="CNMP_BINDING_2"/>
    <property type="match status" value="1"/>
</dbReference>
<reference evidence="7 8" key="1">
    <citation type="submission" date="2018-11" db="EMBL/GenBank/DDBJ databases">
        <title>Genome sequencing of Paenibacillus sp. KCOM 3021 (= ChDC PVNT-B20).</title>
        <authorList>
            <person name="Kook J.-K."/>
            <person name="Park S.-N."/>
            <person name="Lim Y.K."/>
        </authorList>
    </citation>
    <scope>NUCLEOTIDE SEQUENCE [LARGE SCALE GENOMIC DNA]</scope>
    <source>
        <strain evidence="7 8">KCOM 3021</strain>
    </source>
</reference>
<evidence type="ECO:0000256" key="3">
    <source>
        <dbReference type="ARBA" id="ARBA00023159"/>
    </source>
</evidence>
<dbReference type="InterPro" id="IPR050397">
    <property type="entry name" value="Env_Response_Regulators"/>
</dbReference>
<dbReference type="AlphaFoldDB" id="A0A3P3U1S7"/>
<keyword evidence="3" id="KW-0010">Activator</keyword>
<dbReference type="OrthoDB" id="9812325at2"/>
<evidence type="ECO:0000256" key="4">
    <source>
        <dbReference type="ARBA" id="ARBA00023163"/>
    </source>
</evidence>
<dbReference type="InterPro" id="IPR014710">
    <property type="entry name" value="RmlC-like_jellyroll"/>
</dbReference>
<dbReference type="GO" id="GO:0005829">
    <property type="term" value="C:cytosol"/>
    <property type="evidence" value="ECO:0007669"/>
    <property type="project" value="TreeGrafter"/>
</dbReference>
<dbReference type="PROSITE" id="PS50042">
    <property type="entry name" value="CNMP_BINDING_3"/>
    <property type="match status" value="1"/>
</dbReference>
<feature type="domain" description="Cyclic nucleotide-binding" evidence="5">
    <location>
        <begin position="12"/>
        <end position="132"/>
    </location>
</feature>
<sequence>MNELELIRSFPFFEHLTYADLAKIAPLFITREYDKGTIVFHEADEGDELYLIQSGIIHIYRNDENREIILSVLSEGDFFGEMALLESVRDRAASARAIEKPVLYVLKRRDFICMLMHNPLICLKILETALSRLSKANEVIMDLTLFDARTRIVRTLLRLIEQHGTRKPEGFLIAFKLTHQQLADMSGTVRETVTKVMQDLQCSELIQVNKKIILVRDPDKLKQSVGL</sequence>